<dbReference type="AlphaFoldDB" id="A0A9X3WTP6"/>
<keyword evidence="2" id="KW-1185">Reference proteome</keyword>
<proteinExistence type="predicted"/>
<organism evidence="1 2">
    <name type="scientific">Terrihalobacillus insolitus</name>
    <dbReference type="NCBI Taxonomy" id="2950438"/>
    <lineage>
        <taxon>Bacteria</taxon>
        <taxon>Bacillati</taxon>
        <taxon>Bacillota</taxon>
        <taxon>Bacilli</taxon>
        <taxon>Bacillales</taxon>
        <taxon>Bacillaceae</taxon>
        <taxon>Terrihalobacillus</taxon>
    </lineage>
</organism>
<dbReference type="EMBL" id="JAMQKB010000004">
    <property type="protein sequence ID" value="MDC3424056.1"/>
    <property type="molecule type" value="Genomic_DNA"/>
</dbReference>
<sequence length="75" mass="8719">MNYQALKDYDVFTRIQRGESIIQIGSFKAPDDDIATVYAQKIYDEQDWAEMQVVRRDHIIKIKVPEGVFAQKGVK</sequence>
<dbReference type="Proteomes" id="UP001145050">
    <property type="component" value="Unassembled WGS sequence"/>
</dbReference>
<dbReference type="RefSeq" id="WP_272435861.1">
    <property type="nucleotide sequence ID" value="NZ_JAMQKB010000004.1"/>
</dbReference>
<name>A0A9X3WTP6_9BACI</name>
<evidence type="ECO:0000313" key="2">
    <source>
        <dbReference type="Proteomes" id="UP001145050"/>
    </source>
</evidence>
<dbReference type="Pfam" id="PF06243">
    <property type="entry name" value="PaaB"/>
    <property type="match status" value="1"/>
</dbReference>
<comment type="caution">
    <text evidence="1">The sequence shown here is derived from an EMBL/GenBank/DDBJ whole genome shotgun (WGS) entry which is preliminary data.</text>
</comment>
<reference evidence="1" key="1">
    <citation type="submission" date="2022-06" db="EMBL/GenBank/DDBJ databases">
        <title>Aquibacillus sp. a new bacterium isolated from soil saline samples.</title>
        <authorList>
            <person name="Galisteo C."/>
            <person name="De La Haba R."/>
            <person name="Sanchez-Porro C."/>
            <person name="Ventosa A."/>
        </authorList>
    </citation>
    <scope>NUCLEOTIDE SEQUENCE</scope>
    <source>
        <strain evidence="1">3ASR75-11</strain>
    </source>
</reference>
<gene>
    <name evidence="1" type="ORF">NC797_05990</name>
</gene>
<evidence type="ECO:0000313" key="1">
    <source>
        <dbReference type="EMBL" id="MDC3424056.1"/>
    </source>
</evidence>
<dbReference type="InterPro" id="IPR009359">
    <property type="entry name" value="PaaB"/>
</dbReference>
<accession>A0A9X3WTP6</accession>
<dbReference type="InterPro" id="IPR038693">
    <property type="entry name" value="PaaB_sf"/>
</dbReference>
<dbReference type="Gene3D" id="3.10.20.520">
    <property type="entry name" value="Phenylacetic acid degradation B"/>
    <property type="match status" value="1"/>
</dbReference>
<protein>
    <submittedName>
        <fullName evidence="1">Uncharacterized protein</fullName>
    </submittedName>
</protein>